<dbReference type="PANTHER" id="PTHR43685:SF2">
    <property type="entry name" value="GLYCOSYLTRANSFERASE 2-LIKE DOMAIN-CONTAINING PROTEIN"/>
    <property type="match status" value="1"/>
</dbReference>
<proteinExistence type="predicted"/>
<protein>
    <submittedName>
        <fullName evidence="2">Glycosyltransferase</fullName>
    </submittedName>
</protein>
<sequence>MTSSRTLEIGKRISGTVPVRSDAPLVTVITVVYNNAATLQRCIDSVIGQDWPEIEYIIIDGGSTDGTVDIIRANEAHVDYAISEPDGGIYDAMNKGIRLAQGDFIALINSDDWLEPDGIRVSIENILRHSADVSIGFANVWDKDDKFSHIWKIGNFDARILTSGMSFCHQALIASRRAYEIVGEFDDKIRISSDYKWIKQLYLADLKTVFTEVPVVNFSFDGVAANNRDIWKEECKDLLTEQFSFLPHDDVSAFLEYVYRDAALDQNAVTNLVMRSGESPLLLQSLSLVLLDKLYNLELAKQNVVSAANRKELKTPVRGALSAGAHTEHGPKISVIIPVYNVEDYLEECVQSVLSQSLQDIEVICVNDGSPDNSQTILERFADQDERIRIIEKENGGLSSARNAGIRAARGEYIHFLDSDDYIKPGMYEKLYAHAKRNRLDLVKSNLGFINEVYPTKRPLLPDSEVFRFEDQPAVAQFISPCTALYSSALMRRVTPFTEGMTYEDRPFNWETLIKAERIGHIDEVYYMYRVDRIGSIMSNRSGNMRHFDAFRAVDQIRDYLIQSDQMEKYRLEYVKELLRVYSMLVDINAIPRQAYGRFFWEIHERLNEFPVTIEEINRTNLPPRVKYLYEFFLVTAPVREQKTMGERYFFHGTSYEATSIQYAGSSCEYFMIAEEKIRRSFSENTSDEKEVFIEAFLISSMFELIHYTDVKSTSAVLSRLSSLEHFIREYDNFQILLDVLHAVTPEDVPDVVHHLGFQYSQSPNYQACRDVVETYMEEKELQIRFLTFDDIFTDKYPDELSAPLAKCIEELKSRKIQTYALSQMVSVRYHISSHLDLSELKTFTTLFMHSAPESYLIELLKHRCKVIFVPHGLPQVSLLTKRPDIVLAPTNGDEWQHAYPNARIAHVGWPEVLPLPPARRALAAERPEVMFLSQVEGSRVHMLDDFIALFNAFLAGIQHIDPDNCDINIRLRNEAELDLLDINLVAAALSRKNVHLTTSGSGPIAETNPDLIVSATSTGLLYGQHLEVPCLQLISTRLKQHWPYEIVEPAQQLDFSCDPSEISDVVMRLIGKGKITPNYCQLSKSDRHAILDEIYNAH</sequence>
<dbReference type="InterPro" id="IPR050834">
    <property type="entry name" value="Glycosyltransf_2"/>
</dbReference>
<dbReference type="InterPro" id="IPR001173">
    <property type="entry name" value="Glyco_trans_2-like"/>
</dbReference>
<keyword evidence="2" id="KW-0808">Transferase</keyword>
<comment type="caution">
    <text evidence="2">The sequence shown here is derived from an EMBL/GenBank/DDBJ whole genome shotgun (WGS) entry which is preliminary data.</text>
</comment>
<gene>
    <name evidence="2" type="ORF">DX908_06275</name>
</gene>
<dbReference type="PANTHER" id="PTHR43685">
    <property type="entry name" value="GLYCOSYLTRANSFERASE"/>
    <property type="match status" value="1"/>
</dbReference>
<feature type="domain" description="Glycosyltransferase 2-like" evidence="1">
    <location>
        <begin position="334"/>
        <end position="489"/>
    </location>
</feature>
<evidence type="ECO:0000313" key="2">
    <source>
        <dbReference type="EMBL" id="RFB04925.1"/>
    </source>
</evidence>
<dbReference type="InterPro" id="IPR029044">
    <property type="entry name" value="Nucleotide-diphossugar_trans"/>
</dbReference>
<dbReference type="GO" id="GO:0016740">
    <property type="term" value="F:transferase activity"/>
    <property type="evidence" value="ECO:0007669"/>
    <property type="project" value="UniProtKB-KW"/>
</dbReference>
<keyword evidence="3" id="KW-1185">Reference proteome</keyword>
<reference evidence="2 3" key="1">
    <citation type="submission" date="2018-08" db="EMBL/GenBank/DDBJ databases">
        <title>Parvularcula sp. SM1705, isolated from surface water of the South Sea China.</title>
        <authorList>
            <person name="Sun L."/>
        </authorList>
    </citation>
    <scope>NUCLEOTIDE SEQUENCE [LARGE SCALE GENOMIC DNA]</scope>
    <source>
        <strain evidence="2 3">SM1705</strain>
    </source>
</reference>
<feature type="domain" description="Glycosyltransferase 2-like" evidence="1">
    <location>
        <begin position="27"/>
        <end position="147"/>
    </location>
</feature>
<dbReference type="CDD" id="cd00761">
    <property type="entry name" value="Glyco_tranf_GTA_type"/>
    <property type="match status" value="1"/>
</dbReference>
<organism evidence="2 3">
    <name type="scientific">Parvularcula marina</name>
    <dbReference type="NCBI Taxonomy" id="2292771"/>
    <lineage>
        <taxon>Bacteria</taxon>
        <taxon>Pseudomonadati</taxon>
        <taxon>Pseudomonadota</taxon>
        <taxon>Alphaproteobacteria</taxon>
        <taxon>Parvularculales</taxon>
        <taxon>Parvularculaceae</taxon>
        <taxon>Parvularcula</taxon>
    </lineage>
</organism>
<name>A0A371RHM1_9PROT</name>
<dbReference type="SUPFAM" id="SSF53448">
    <property type="entry name" value="Nucleotide-diphospho-sugar transferases"/>
    <property type="match status" value="2"/>
</dbReference>
<accession>A0A371RHM1</accession>
<dbReference type="Gene3D" id="3.90.550.10">
    <property type="entry name" value="Spore Coat Polysaccharide Biosynthesis Protein SpsA, Chain A"/>
    <property type="match status" value="2"/>
</dbReference>
<dbReference type="InParanoid" id="A0A371RHM1"/>
<dbReference type="EMBL" id="QUQO01000001">
    <property type="protein sequence ID" value="RFB04925.1"/>
    <property type="molecule type" value="Genomic_DNA"/>
</dbReference>
<evidence type="ECO:0000259" key="1">
    <source>
        <dbReference type="Pfam" id="PF00535"/>
    </source>
</evidence>
<dbReference type="CDD" id="cd06433">
    <property type="entry name" value="GT_2_WfgS_like"/>
    <property type="match status" value="1"/>
</dbReference>
<dbReference type="Proteomes" id="UP000264589">
    <property type="component" value="Unassembled WGS sequence"/>
</dbReference>
<dbReference type="AlphaFoldDB" id="A0A371RHM1"/>
<evidence type="ECO:0000313" key="3">
    <source>
        <dbReference type="Proteomes" id="UP000264589"/>
    </source>
</evidence>
<dbReference type="Pfam" id="PF00535">
    <property type="entry name" value="Glycos_transf_2"/>
    <property type="match status" value="2"/>
</dbReference>